<comment type="subcellular location">
    <subcellularLocation>
        <location evidence="1">Cytoplasm</location>
    </subcellularLocation>
</comment>
<keyword evidence="7" id="KW-1185">Reference proteome</keyword>
<dbReference type="InterPro" id="IPR024049">
    <property type="entry name" value="eRF1_1_sf"/>
</dbReference>
<keyword evidence="4" id="KW-0648">Protein biosynthesis</keyword>
<dbReference type="SUPFAM" id="SSF55481">
    <property type="entry name" value="N-terminal domain of eukaryotic peptide chain release factor subunit 1, ERF1"/>
    <property type="match status" value="1"/>
</dbReference>
<dbReference type="EMBL" id="BAAFRS010000047">
    <property type="protein sequence ID" value="GAB1220037.1"/>
    <property type="molecule type" value="Genomic_DNA"/>
</dbReference>
<protein>
    <recommendedName>
        <fullName evidence="5">eRF1/Pelota-like N-terminal domain-containing protein</fullName>
    </recommendedName>
</protein>
<dbReference type="Pfam" id="PF03463">
    <property type="entry name" value="eRF1_1"/>
    <property type="match status" value="1"/>
</dbReference>
<evidence type="ECO:0000256" key="4">
    <source>
        <dbReference type="ARBA" id="ARBA00022917"/>
    </source>
</evidence>
<accession>A0ABQ0DBG6</accession>
<feature type="domain" description="eRF1/Pelota-like N-terminal" evidence="5">
    <location>
        <begin position="15"/>
        <end position="149"/>
    </location>
</feature>
<dbReference type="Proteomes" id="UP001628156">
    <property type="component" value="Unassembled WGS sequence"/>
</dbReference>
<evidence type="ECO:0000313" key="6">
    <source>
        <dbReference type="EMBL" id="GAB1220037.1"/>
    </source>
</evidence>
<dbReference type="PANTHER" id="PTHR10113">
    <property type="entry name" value="PEPTIDE CHAIN RELEASE FACTOR SUBUNIT 1"/>
    <property type="match status" value="1"/>
</dbReference>
<evidence type="ECO:0000256" key="1">
    <source>
        <dbReference type="ARBA" id="ARBA00004496"/>
    </source>
</evidence>
<dbReference type="InterPro" id="IPR005141">
    <property type="entry name" value="eRF1_2"/>
</dbReference>
<dbReference type="Gene3D" id="3.30.420.60">
    <property type="entry name" value="eRF1 domain 2"/>
    <property type="match status" value="1"/>
</dbReference>
<dbReference type="InterPro" id="IPR005142">
    <property type="entry name" value="eRF1_3"/>
</dbReference>
<evidence type="ECO:0000313" key="7">
    <source>
        <dbReference type="Proteomes" id="UP001628156"/>
    </source>
</evidence>
<dbReference type="SMART" id="SM01194">
    <property type="entry name" value="eRF1_1"/>
    <property type="match status" value="1"/>
</dbReference>
<dbReference type="SUPFAM" id="SSF53137">
    <property type="entry name" value="Translational machinery components"/>
    <property type="match status" value="1"/>
</dbReference>
<dbReference type="Gene3D" id="3.30.1330.30">
    <property type="match status" value="1"/>
</dbReference>
<name>A0ABQ0DBG6_9EUKA</name>
<dbReference type="InterPro" id="IPR004403">
    <property type="entry name" value="Peptide_chain-rel_eRF1/aRF1"/>
</dbReference>
<reference evidence="6 7" key="1">
    <citation type="journal article" date="2019" name="PLoS Negl. Trop. Dis.">
        <title>Whole genome sequencing of Entamoeba nuttalli reveals mammalian host-related molecular signatures and a novel octapeptide-repeat surface protein.</title>
        <authorList>
            <person name="Tanaka M."/>
            <person name="Makiuchi T."/>
            <person name="Komiyama T."/>
            <person name="Shiina T."/>
            <person name="Osaki K."/>
            <person name="Tachibana H."/>
        </authorList>
    </citation>
    <scope>NUCLEOTIDE SEQUENCE [LARGE SCALE GENOMIC DNA]</scope>
    <source>
        <strain evidence="6 7">P19-061405</strain>
    </source>
</reference>
<dbReference type="Pfam" id="PF03464">
    <property type="entry name" value="eRF1_2"/>
    <property type="match status" value="1"/>
</dbReference>
<dbReference type="InterPro" id="IPR005140">
    <property type="entry name" value="eRF1_Pelota-like_N"/>
</dbReference>
<keyword evidence="3" id="KW-0963">Cytoplasm</keyword>
<comment type="caution">
    <text evidence="6">The sequence shown here is derived from an EMBL/GenBank/DDBJ whole genome shotgun (WGS) entry which is preliminary data.</text>
</comment>
<comment type="similarity">
    <text evidence="2">Belongs to the eukaryotic release factor 1 family.</text>
</comment>
<evidence type="ECO:0000259" key="5">
    <source>
        <dbReference type="SMART" id="SM01194"/>
    </source>
</evidence>
<dbReference type="SUPFAM" id="SSF55315">
    <property type="entry name" value="L30e-like"/>
    <property type="match status" value="1"/>
</dbReference>
<sequence>MAVLNKAIKVKGDEMNEEEAIKLFQTKRLIKNIEQARGDGTSMITLIMKPMEQISKMMQKLVEEYGTATNIKSRVNRQSVLTAITSTQNRLKLYHVVPPNGLIIYCGSVYTEKGEKLLCIDFEPPKPINTSTYLCDNRFHTEALNDLLQNDDKYGFIIMDGNGTLFGTLQGNTRTVLQKISVELPKKHGRGGQSSVRFARLRLEKRHNYVRQVGELAVQNFITDDRPNVCGLILAGIADFKTVLNKSMLFDQRLQAIVLNIVDVSYGGMNGFNQAIELSAETLRNVKFVAEKDLINSFMDNIKMDTGKFVFGVQETLKALEMGAVEKLIVWENLPTIRIELKHPQTDERKVLYLKKESEAAENGVIRDPETGVDFQLVESESFVDWLSKHYKEFGAHLEFVTDKSQEGAQFAKGFGGIGGILRYQLSMDELDDNFNMNEEFEHEEEDDDDIFGDEADHFQEFDDEFGL</sequence>
<dbReference type="InterPro" id="IPR042226">
    <property type="entry name" value="eFR1_2_sf"/>
</dbReference>
<organism evidence="6 7">
    <name type="scientific">Entamoeba nuttalli</name>
    <dbReference type="NCBI Taxonomy" id="412467"/>
    <lineage>
        <taxon>Eukaryota</taxon>
        <taxon>Amoebozoa</taxon>
        <taxon>Evosea</taxon>
        <taxon>Archamoebae</taxon>
        <taxon>Mastigamoebida</taxon>
        <taxon>Entamoebidae</taxon>
        <taxon>Entamoeba</taxon>
    </lineage>
</organism>
<dbReference type="NCBIfam" id="TIGR03676">
    <property type="entry name" value="aRF1_eRF1"/>
    <property type="match status" value="1"/>
</dbReference>
<dbReference type="Pfam" id="PF03465">
    <property type="entry name" value="eRF1_3"/>
    <property type="match status" value="1"/>
</dbReference>
<evidence type="ECO:0000256" key="3">
    <source>
        <dbReference type="ARBA" id="ARBA00022490"/>
    </source>
</evidence>
<evidence type="ECO:0000256" key="2">
    <source>
        <dbReference type="ARBA" id="ARBA00005326"/>
    </source>
</evidence>
<dbReference type="Gene3D" id="3.30.960.10">
    <property type="entry name" value="eRF1 domain 1"/>
    <property type="match status" value="1"/>
</dbReference>
<gene>
    <name evidence="6" type="ORF">ENUP19_0047G0096</name>
</gene>
<dbReference type="InterPro" id="IPR029064">
    <property type="entry name" value="Ribosomal_eL30-like_sf"/>
</dbReference>
<proteinExistence type="inferred from homology"/>